<dbReference type="PANTHER" id="PTHR36483">
    <property type="entry name" value="OS02G0130700 PROTEIN"/>
    <property type="match status" value="1"/>
</dbReference>
<dbReference type="Proteomes" id="UP000007305">
    <property type="component" value="Chromosome 5"/>
</dbReference>
<feature type="chain" id="PRO_5010804621" evidence="1">
    <location>
        <begin position="34"/>
        <end position="135"/>
    </location>
</feature>
<sequence length="135" mass="14340">MEGKKRLSTATATSVFLLAVLLLSGGQPRQVAAMSKFCRCYKHCYAECRKDMGPYPCNFQCLQDCVNNDHQPPARPRSAADCNSICLIRVCGVMGTAALAAPGGGDAEACLVDCRNSVGHSAQLEVANELTGTNQ</sequence>
<organism evidence="2">
    <name type="scientific">Zea mays</name>
    <name type="common">Maize</name>
    <dbReference type="NCBI Taxonomy" id="4577"/>
    <lineage>
        <taxon>Eukaryota</taxon>
        <taxon>Viridiplantae</taxon>
        <taxon>Streptophyta</taxon>
        <taxon>Embryophyta</taxon>
        <taxon>Tracheophyta</taxon>
        <taxon>Spermatophyta</taxon>
        <taxon>Magnoliopsida</taxon>
        <taxon>Liliopsida</taxon>
        <taxon>Poales</taxon>
        <taxon>Poaceae</taxon>
        <taxon>PACMAD clade</taxon>
        <taxon>Panicoideae</taxon>
        <taxon>Andropogonodae</taxon>
        <taxon>Andropogoneae</taxon>
        <taxon>Tripsacinae</taxon>
        <taxon>Zea</taxon>
    </lineage>
</organism>
<reference evidence="4" key="1">
    <citation type="journal article" date="2009" name="Science">
        <title>The B73 maize genome: complexity, diversity, and dynamics.</title>
        <authorList>
            <person name="Schnable P.S."/>
            <person name="Ware D."/>
            <person name="Fulton R.S."/>
            <person name="Stein J.C."/>
            <person name="Wei F."/>
            <person name="Pasternak S."/>
            <person name="Liang C."/>
            <person name="Zhang J."/>
            <person name="Fulton L."/>
            <person name="Graves T.A."/>
            <person name="Minx P."/>
            <person name="Reily A.D."/>
            <person name="Courtney L."/>
            <person name="Kruchowski S.S."/>
            <person name="Tomlinson C."/>
            <person name="Strong C."/>
            <person name="Delehaunty K."/>
            <person name="Fronick C."/>
            <person name="Courtney B."/>
            <person name="Rock S.M."/>
            <person name="Belter E."/>
            <person name="Du F."/>
            <person name="Kim K."/>
            <person name="Abbott R.M."/>
            <person name="Cotton M."/>
            <person name="Levy A."/>
            <person name="Marchetto P."/>
            <person name="Ochoa K."/>
            <person name="Jackson S.M."/>
            <person name="Gillam B."/>
            <person name="Chen W."/>
            <person name="Yan L."/>
            <person name="Higginbotham J."/>
            <person name="Cardenas M."/>
            <person name="Waligorski J."/>
            <person name="Applebaum E."/>
            <person name="Phelps L."/>
            <person name="Falcone J."/>
            <person name="Kanchi K."/>
            <person name="Thane T."/>
            <person name="Scimone A."/>
            <person name="Thane N."/>
            <person name="Henke J."/>
            <person name="Wang T."/>
            <person name="Ruppert J."/>
            <person name="Shah N."/>
            <person name="Rotter K."/>
            <person name="Hodges J."/>
            <person name="Ingenthron E."/>
            <person name="Cordes M."/>
            <person name="Kohlberg S."/>
            <person name="Sgro J."/>
            <person name="Delgado B."/>
            <person name="Mead K."/>
            <person name="Chinwalla A."/>
            <person name="Leonard S."/>
            <person name="Crouse K."/>
            <person name="Collura K."/>
            <person name="Kudrna D."/>
            <person name="Currie J."/>
            <person name="He R."/>
            <person name="Angelova A."/>
            <person name="Rajasekar S."/>
            <person name="Mueller T."/>
            <person name="Lomeli R."/>
            <person name="Scara G."/>
            <person name="Ko A."/>
            <person name="Delaney K."/>
            <person name="Wissotski M."/>
            <person name="Lopez G."/>
            <person name="Campos D."/>
            <person name="Braidotti M."/>
            <person name="Ashley E."/>
            <person name="Golser W."/>
            <person name="Kim H."/>
            <person name="Lee S."/>
            <person name="Lin J."/>
            <person name="Dujmic Z."/>
            <person name="Kim W."/>
            <person name="Talag J."/>
            <person name="Zuccolo A."/>
            <person name="Fan C."/>
            <person name="Sebastian A."/>
            <person name="Kramer M."/>
            <person name="Spiegel L."/>
            <person name="Nascimento L."/>
            <person name="Zutavern T."/>
            <person name="Miller B."/>
            <person name="Ambroise C."/>
            <person name="Muller S."/>
            <person name="Spooner W."/>
            <person name="Narechania A."/>
            <person name="Ren L."/>
            <person name="Wei S."/>
            <person name="Kumari S."/>
            <person name="Faga B."/>
            <person name="Levy M.J."/>
            <person name="McMahan L."/>
            <person name="Van Buren P."/>
            <person name="Vaughn M.W."/>
            <person name="Ying K."/>
            <person name="Yeh C.-T."/>
            <person name="Emrich S.J."/>
            <person name="Jia Y."/>
            <person name="Kalyanaraman A."/>
            <person name="Hsia A.-P."/>
            <person name="Barbazuk W.B."/>
            <person name="Baucom R.S."/>
            <person name="Brutnell T.P."/>
            <person name="Carpita N.C."/>
            <person name="Chaparro C."/>
            <person name="Chia J.-M."/>
            <person name="Deragon J.-M."/>
            <person name="Estill J.C."/>
            <person name="Fu Y."/>
            <person name="Jeddeloh J.A."/>
            <person name="Han Y."/>
            <person name="Lee H."/>
            <person name="Li P."/>
            <person name="Lisch D.R."/>
            <person name="Liu S."/>
            <person name="Liu Z."/>
            <person name="Nagel D.H."/>
            <person name="McCann M.C."/>
            <person name="SanMiguel P."/>
            <person name="Myers A.M."/>
            <person name="Nettleton D."/>
            <person name="Nguyen J."/>
            <person name="Penning B.W."/>
            <person name="Ponnala L."/>
            <person name="Schneider K.L."/>
            <person name="Schwartz D.C."/>
            <person name="Sharma A."/>
            <person name="Soderlund C."/>
            <person name="Springer N.M."/>
            <person name="Sun Q."/>
            <person name="Wang H."/>
            <person name="Waterman M."/>
            <person name="Westerman R."/>
            <person name="Wolfgruber T.K."/>
            <person name="Yang L."/>
            <person name="Yu Y."/>
            <person name="Zhang L."/>
            <person name="Zhou S."/>
            <person name="Zhu Q."/>
            <person name="Bennetzen J.L."/>
            <person name="Dawe R.K."/>
            <person name="Jiang J."/>
            <person name="Jiang N."/>
            <person name="Presting G.G."/>
            <person name="Wessler S.R."/>
            <person name="Aluru S."/>
            <person name="Martienssen R.A."/>
            <person name="Clifton S.W."/>
            <person name="McCombie W.R."/>
            <person name="Wing R.A."/>
            <person name="Wilson R.K."/>
        </authorList>
    </citation>
    <scope>NUCLEOTIDE SEQUENCE [LARGE SCALE GENOMIC DNA]</scope>
    <source>
        <strain evidence="4">cv. B73</strain>
    </source>
</reference>
<dbReference type="EnsemblPlants" id="Zm00001eb230150_T001">
    <property type="protein sequence ID" value="Zm00001eb230150_P001"/>
    <property type="gene ID" value="Zm00001eb230150"/>
</dbReference>
<name>A0A1D6GYR3_MAIZE</name>
<dbReference type="eggNOG" id="ENOG502R4BI">
    <property type="taxonomic scope" value="Eukaryota"/>
</dbReference>
<dbReference type="EMBL" id="CM000781">
    <property type="protein sequence ID" value="AQK67897.1"/>
    <property type="molecule type" value="Genomic_DNA"/>
</dbReference>
<reference evidence="2" key="2">
    <citation type="submission" date="2015-12" db="EMBL/GenBank/DDBJ databases">
        <title>Update maize B73 reference genome by single molecule sequencing technologies.</title>
        <authorList>
            <consortium name="Maize Genome Sequencing Project"/>
            <person name="Ware D."/>
        </authorList>
    </citation>
    <scope>NUCLEOTIDE SEQUENCE</scope>
    <source>
        <tissue evidence="2">Seedling</tissue>
    </source>
</reference>
<proteinExistence type="predicted"/>
<dbReference type="FunCoup" id="A0A1D6GYR3">
    <property type="interactions" value="680"/>
</dbReference>
<evidence type="ECO:0000313" key="3">
    <source>
        <dbReference type="EnsemblPlants" id="Zm00001eb230150_P001"/>
    </source>
</evidence>
<evidence type="ECO:0000256" key="1">
    <source>
        <dbReference type="SAM" id="SignalP"/>
    </source>
</evidence>
<dbReference type="AlphaFoldDB" id="A0A1D6GYR3"/>
<reference evidence="3" key="3">
    <citation type="submission" date="2019-07" db="EMBL/GenBank/DDBJ databases">
        <authorList>
            <person name="Seetharam A."/>
            <person name="Woodhouse M."/>
            <person name="Cannon E."/>
        </authorList>
    </citation>
    <scope>NUCLEOTIDE SEQUENCE [LARGE SCALE GENOMIC DNA]</scope>
    <source>
        <strain evidence="3">cv. B73</strain>
    </source>
</reference>
<dbReference type="Gramene" id="Zm00001eb230150_T001">
    <property type="protein sequence ID" value="Zm00001eb230150_P001"/>
    <property type="gene ID" value="Zm00001eb230150"/>
</dbReference>
<protein>
    <submittedName>
        <fullName evidence="2 3">Uncharacterized protein</fullName>
    </submittedName>
</protein>
<dbReference type="PaxDb" id="4577-GRMZM2G019644_P01"/>
<evidence type="ECO:0000313" key="2">
    <source>
        <dbReference type="EMBL" id="AQK67897.1"/>
    </source>
</evidence>
<accession>A0A1D6GYR3</accession>
<dbReference type="PANTHER" id="PTHR36483:SF1">
    <property type="entry name" value="OS02G0130700 PROTEIN"/>
    <property type="match status" value="1"/>
</dbReference>
<reference evidence="3" key="4">
    <citation type="submission" date="2021-05" db="UniProtKB">
        <authorList>
            <consortium name="EnsemblPlants"/>
        </authorList>
    </citation>
    <scope>IDENTIFICATION</scope>
    <source>
        <strain evidence="3">cv. B73</strain>
    </source>
</reference>
<feature type="signal peptide" evidence="1">
    <location>
        <begin position="1"/>
        <end position="33"/>
    </location>
</feature>
<dbReference type="ExpressionAtlas" id="A0A1D6GYR3">
    <property type="expression patterns" value="baseline"/>
</dbReference>
<keyword evidence="1" id="KW-0732">Signal</keyword>
<dbReference type="OMA" id="VFCANEC"/>
<gene>
    <name evidence="2" type="ORF">ZEAMMB73_Zm00001d015018</name>
</gene>
<evidence type="ECO:0000313" key="4">
    <source>
        <dbReference type="Proteomes" id="UP000007305"/>
    </source>
</evidence>
<keyword evidence="4" id="KW-1185">Reference proteome</keyword>